<dbReference type="InterPro" id="IPR011814">
    <property type="entry name" value="BioC"/>
</dbReference>
<dbReference type="UniPathway" id="UPA00078"/>
<dbReference type="GO" id="GO:0102130">
    <property type="term" value="F:malonyl-CoA methyltransferase activity"/>
    <property type="evidence" value="ECO:0007669"/>
    <property type="project" value="UniProtKB-EC"/>
</dbReference>
<dbReference type="GO" id="GO:0032259">
    <property type="term" value="P:methylation"/>
    <property type="evidence" value="ECO:0007669"/>
    <property type="project" value="UniProtKB-KW"/>
</dbReference>
<evidence type="ECO:0000256" key="1">
    <source>
        <dbReference type="ARBA" id="ARBA00000852"/>
    </source>
</evidence>
<dbReference type="GO" id="GO:0008757">
    <property type="term" value="F:S-adenosylmethionine-dependent methyltransferase activity"/>
    <property type="evidence" value="ECO:0007669"/>
    <property type="project" value="InterPro"/>
</dbReference>
<dbReference type="OrthoDB" id="9760689at2"/>
<feature type="domain" description="Methyltransferase type 11" evidence="9">
    <location>
        <begin position="56"/>
        <end position="152"/>
    </location>
</feature>
<dbReference type="SUPFAM" id="SSF53335">
    <property type="entry name" value="S-adenosyl-L-methionine-dependent methyltransferases"/>
    <property type="match status" value="1"/>
</dbReference>
<gene>
    <name evidence="8" type="primary">bioC</name>
    <name evidence="10" type="ORF">EV698_1530</name>
</gene>
<dbReference type="InterPro" id="IPR029063">
    <property type="entry name" value="SAM-dependent_MTases_sf"/>
</dbReference>
<keyword evidence="4 8" id="KW-0489">Methyltransferase</keyword>
<evidence type="ECO:0000256" key="8">
    <source>
        <dbReference type="HAMAP-Rule" id="MF_00835"/>
    </source>
</evidence>
<dbReference type="HAMAP" id="MF_00835">
    <property type="entry name" value="BioC"/>
    <property type="match status" value="1"/>
</dbReference>
<keyword evidence="7 8" id="KW-0093">Biotin biosynthesis</keyword>
<dbReference type="InterPro" id="IPR050602">
    <property type="entry name" value="Malonyl-ACP_OMT"/>
</dbReference>
<dbReference type="Proteomes" id="UP000292298">
    <property type="component" value="Unassembled WGS sequence"/>
</dbReference>
<evidence type="ECO:0000256" key="3">
    <source>
        <dbReference type="ARBA" id="ARBA00012327"/>
    </source>
</evidence>
<name>A0A4Q8D1J9_9GAMM</name>
<dbReference type="CDD" id="cd02440">
    <property type="entry name" value="AdoMet_MTases"/>
    <property type="match status" value="1"/>
</dbReference>
<evidence type="ECO:0000259" key="9">
    <source>
        <dbReference type="Pfam" id="PF08241"/>
    </source>
</evidence>
<keyword evidence="11" id="KW-1185">Reference proteome</keyword>
<keyword evidence="5 8" id="KW-0808">Transferase</keyword>
<comment type="similarity">
    <text evidence="8">Belongs to the methyltransferase superfamily.</text>
</comment>
<dbReference type="AlphaFoldDB" id="A0A4Q8D1J9"/>
<accession>A0A4Q8D1J9</accession>
<dbReference type="EC" id="2.1.1.197" evidence="3 8"/>
<keyword evidence="6 8" id="KW-0949">S-adenosyl-L-methionine</keyword>
<evidence type="ECO:0000256" key="7">
    <source>
        <dbReference type="ARBA" id="ARBA00022756"/>
    </source>
</evidence>
<evidence type="ECO:0000256" key="5">
    <source>
        <dbReference type="ARBA" id="ARBA00022679"/>
    </source>
</evidence>
<sequence>MADLSGDPLQLDSRVLRRRLEQAAPGFDEAAVLHREVGRRLVERLDYIRLQPASMLDMGCASGLNTSALRKRYPKADYVGMDLAAPLVARARRQGGRWRRVPGVCAGMDQLPFRNDSFDLVFSSLALHRVPDLSATARELQRVLRPDGVLLFATFGPDTLDELRTAWQAVDDTPHVHGFVDMHDIGDALVKARLADPVMDMEHFTLTYADVRSLVRDLDALGLRNALTARQPGLTSPRRWRAMESAYQAAANAEGRLPATWEVAYGHAWGTDAQMQVTGDDGAVRVPLDTLSVPRRQR</sequence>
<dbReference type="RefSeq" id="WP_130503493.1">
    <property type="nucleotide sequence ID" value="NZ_SHLI01000001.1"/>
</dbReference>
<protein>
    <recommendedName>
        <fullName evidence="3 8">Malonyl-[acyl-carrier protein] O-methyltransferase</fullName>
        <shortName evidence="8">Malonyl-ACP O-methyltransferase</shortName>
        <ecNumber evidence="3 8">2.1.1.197</ecNumber>
    </recommendedName>
    <alternativeName>
        <fullName evidence="8">Biotin synthesis protein BioC</fullName>
    </alternativeName>
</protein>
<dbReference type="InterPro" id="IPR013216">
    <property type="entry name" value="Methyltransf_11"/>
</dbReference>
<comment type="pathway">
    <text evidence="2 8">Cofactor biosynthesis; biotin biosynthesis.</text>
</comment>
<dbReference type="Pfam" id="PF08241">
    <property type="entry name" value="Methyltransf_11"/>
    <property type="match status" value="1"/>
</dbReference>
<comment type="function">
    <text evidence="8">Converts the free carboxyl group of a malonyl-thioester to its methyl ester by transfer of a methyl group from S-adenosyl-L-methionine (SAM). It allows to synthesize pimeloyl-ACP via the fatty acid synthetic pathway.</text>
</comment>
<dbReference type="EMBL" id="SHLI01000001">
    <property type="protein sequence ID" value="RZU99246.1"/>
    <property type="molecule type" value="Genomic_DNA"/>
</dbReference>
<evidence type="ECO:0000313" key="10">
    <source>
        <dbReference type="EMBL" id="RZU99246.1"/>
    </source>
</evidence>
<evidence type="ECO:0000256" key="6">
    <source>
        <dbReference type="ARBA" id="ARBA00022691"/>
    </source>
</evidence>
<comment type="caution">
    <text evidence="10">The sequence shown here is derived from an EMBL/GenBank/DDBJ whole genome shotgun (WGS) entry which is preliminary data.</text>
</comment>
<evidence type="ECO:0000313" key="11">
    <source>
        <dbReference type="Proteomes" id="UP000292298"/>
    </source>
</evidence>
<dbReference type="PANTHER" id="PTHR13090:SF1">
    <property type="entry name" value="ARGININE-HYDROXYLASE NDUFAF5, MITOCHONDRIAL"/>
    <property type="match status" value="1"/>
</dbReference>
<dbReference type="GO" id="GO:0009102">
    <property type="term" value="P:biotin biosynthetic process"/>
    <property type="evidence" value="ECO:0007669"/>
    <property type="project" value="UniProtKB-UniRule"/>
</dbReference>
<evidence type="ECO:0000256" key="2">
    <source>
        <dbReference type="ARBA" id="ARBA00004746"/>
    </source>
</evidence>
<proteinExistence type="inferred from homology"/>
<comment type="catalytic activity">
    <reaction evidence="1 8">
        <text>malonyl-[ACP] + S-adenosyl-L-methionine = malonyl-[ACP] methyl ester + S-adenosyl-L-homocysteine</text>
        <dbReference type="Rhea" id="RHEA:17105"/>
        <dbReference type="Rhea" id="RHEA-COMP:9623"/>
        <dbReference type="Rhea" id="RHEA-COMP:9954"/>
        <dbReference type="ChEBI" id="CHEBI:57856"/>
        <dbReference type="ChEBI" id="CHEBI:59789"/>
        <dbReference type="ChEBI" id="CHEBI:78449"/>
        <dbReference type="ChEBI" id="CHEBI:78845"/>
        <dbReference type="EC" id="2.1.1.197"/>
    </reaction>
</comment>
<organism evidence="10 11">
    <name type="scientific">Spiribacter vilamensis</name>
    <dbReference type="NCBI Taxonomy" id="531306"/>
    <lineage>
        <taxon>Bacteria</taxon>
        <taxon>Pseudomonadati</taxon>
        <taxon>Pseudomonadota</taxon>
        <taxon>Gammaproteobacteria</taxon>
        <taxon>Chromatiales</taxon>
        <taxon>Ectothiorhodospiraceae</taxon>
        <taxon>Spiribacter</taxon>
    </lineage>
</organism>
<evidence type="ECO:0000256" key="4">
    <source>
        <dbReference type="ARBA" id="ARBA00022603"/>
    </source>
</evidence>
<reference evidence="10 11" key="1">
    <citation type="submission" date="2019-02" db="EMBL/GenBank/DDBJ databases">
        <title>Genomic Encyclopedia of Type Strains, Phase IV (KMG-IV): sequencing the most valuable type-strain genomes for metagenomic binning, comparative biology and taxonomic classification.</title>
        <authorList>
            <person name="Goeker M."/>
        </authorList>
    </citation>
    <scope>NUCLEOTIDE SEQUENCE [LARGE SCALE GENOMIC DNA]</scope>
    <source>
        <strain evidence="10 11">DSM 21056</strain>
    </source>
</reference>
<dbReference type="GO" id="GO:0010340">
    <property type="term" value="F:carboxyl-O-methyltransferase activity"/>
    <property type="evidence" value="ECO:0007669"/>
    <property type="project" value="UniProtKB-UniRule"/>
</dbReference>
<dbReference type="PANTHER" id="PTHR13090">
    <property type="entry name" value="ARGININE-HYDROXYLASE NDUFAF5, MITOCHONDRIAL"/>
    <property type="match status" value="1"/>
</dbReference>
<dbReference type="Gene3D" id="3.40.50.150">
    <property type="entry name" value="Vaccinia Virus protein VP39"/>
    <property type="match status" value="1"/>
</dbReference>